<accession>A0A5B9MR80</accession>
<name>A0A5B9MR80_9BACT</name>
<dbReference type="AlphaFoldDB" id="A0A5B9MR80"/>
<dbReference type="KEGG" id="smam:Mal15_66780"/>
<evidence type="ECO:0000313" key="3">
    <source>
        <dbReference type="EMBL" id="QEG02557.1"/>
    </source>
</evidence>
<gene>
    <name evidence="3" type="ORF">Mal15_66780</name>
</gene>
<feature type="compositionally biased region" description="Low complexity" evidence="1">
    <location>
        <begin position="59"/>
        <end position="89"/>
    </location>
</feature>
<dbReference type="InterPro" id="IPR010496">
    <property type="entry name" value="AL/BT2_dom"/>
</dbReference>
<organism evidence="3 4">
    <name type="scientific">Stieleria maiorica</name>
    <dbReference type="NCBI Taxonomy" id="2795974"/>
    <lineage>
        <taxon>Bacteria</taxon>
        <taxon>Pseudomonadati</taxon>
        <taxon>Planctomycetota</taxon>
        <taxon>Planctomycetia</taxon>
        <taxon>Pirellulales</taxon>
        <taxon>Pirellulaceae</taxon>
        <taxon>Stieleria</taxon>
    </lineage>
</organism>
<dbReference type="Pfam" id="PF06439">
    <property type="entry name" value="3keto-disac_hyd"/>
    <property type="match status" value="2"/>
</dbReference>
<protein>
    <recommendedName>
        <fullName evidence="2">3-keto-alpha-glucoside-1,2-lyase/3-keto-2-hydroxy-glucal hydratase domain-containing protein</fullName>
    </recommendedName>
</protein>
<evidence type="ECO:0000313" key="4">
    <source>
        <dbReference type="Proteomes" id="UP000321353"/>
    </source>
</evidence>
<feature type="domain" description="3-keto-alpha-glucoside-1,2-lyase/3-keto-2-hydroxy-glucal hydratase" evidence="2">
    <location>
        <begin position="113"/>
        <end position="279"/>
    </location>
</feature>
<reference evidence="3 4" key="1">
    <citation type="submission" date="2019-02" db="EMBL/GenBank/DDBJ databases">
        <title>Planctomycetal bacteria perform biofilm scaping via a novel small molecule.</title>
        <authorList>
            <person name="Jeske O."/>
            <person name="Boedeker C."/>
            <person name="Wiegand S."/>
            <person name="Breitling P."/>
            <person name="Kallscheuer N."/>
            <person name="Jogler M."/>
            <person name="Rohde M."/>
            <person name="Petersen J."/>
            <person name="Medema M.H."/>
            <person name="Surup F."/>
            <person name="Jogler C."/>
        </authorList>
    </citation>
    <scope>NUCLEOTIDE SEQUENCE [LARGE SCALE GENOMIC DNA]</scope>
    <source>
        <strain evidence="3 4">Mal15</strain>
    </source>
</reference>
<feature type="domain" description="3-keto-alpha-glucoside-1,2-lyase/3-keto-2-hydroxy-glucal hydratase" evidence="2">
    <location>
        <begin position="286"/>
        <end position="463"/>
    </location>
</feature>
<dbReference type="Gene3D" id="2.60.120.560">
    <property type="entry name" value="Exo-inulinase, domain 1"/>
    <property type="match status" value="2"/>
</dbReference>
<evidence type="ECO:0000259" key="2">
    <source>
        <dbReference type="Pfam" id="PF06439"/>
    </source>
</evidence>
<proteinExistence type="predicted"/>
<feature type="region of interest" description="Disordered" evidence="1">
    <location>
        <begin position="54"/>
        <end position="89"/>
    </location>
</feature>
<keyword evidence="4" id="KW-1185">Reference proteome</keyword>
<feature type="region of interest" description="Disordered" evidence="1">
    <location>
        <begin position="1"/>
        <end position="29"/>
    </location>
</feature>
<dbReference type="GO" id="GO:0016787">
    <property type="term" value="F:hydrolase activity"/>
    <property type="evidence" value="ECO:0007669"/>
    <property type="project" value="InterPro"/>
</dbReference>
<sequence>MNPRINDSLCHPSRRTDRLNSRPSGRPRAKHGWMDLTCVAILLLATSLSLTGCNRETSETPTAQQPAAEPAEKFQQATAPSEPASASLASQSYSASADELLAARLSDEEAAAGWVRLFDGHTLFGWEITGDANFHVQDGAIVVDQGDQCLMCTSSTWGDFELTFDFKADENTNSGVFVRTPFRPADITRDCYEINIAPDDNPFPTGSVVKRQKVDAEAAGPQTPGQWRNMSVIADGNDVTVSLEGNVVCRYTDPADLAPHRIGLQHNSGRVEFKDIKIRPLGLKPMLDAELSQWKKYPEMPGTFTINDDGDLHVRGGKTQLETKQSYGDFFLLAQYKIDDPEMNSGIFFRCIPGDEMMGYECQINNGFKDGNRLTPLDCGTGGIFRRQDARVIAGENAAWSTVLLHASGNKIAAWVGGVQVSDWEDTREAHENPRKGKRIEAGTIMIQGHDPATDVLFRGLQIAELE</sequence>
<dbReference type="Proteomes" id="UP000321353">
    <property type="component" value="Chromosome"/>
</dbReference>
<dbReference type="EMBL" id="CP036264">
    <property type="protein sequence ID" value="QEG02557.1"/>
    <property type="molecule type" value="Genomic_DNA"/>
</dbReference>
<evidence type="ECO:0000256" key="1">
    <source>
        <dbReference type="SAM" id="MobiDB-lite"/>
    </source>
</evidence>